<dbReference type="PROSITE" id="PS50088">
    <property type="entry name" value="ANK_REPEAT"/>
    <property type="match status" value="3"/>
</dbReference>
<evidence type="ECO:0000256" key="1">
    <source>
        <dbReference type="ARBA" id="ARBA00022737"/>
    </source>
</evidence>
<feature type="repeat" description="ANK" evidence="3">
    <location>
        <begin position="107"/>
        <end position="139"/>
    </location>
</feature>
<protein>
    <submittedName>
        <fullName evidence="4">Ankyrin repeat domain-containing protein 1</fullName>
    </submittedName>
</protein>
<gene>
    <name evidence="4" type="ORF">FCC1311_006822</name>
</gene>
<dbReference type="Pfam" id="PF12796">
    <property type="entry name" value="Ank_2"/>
    <property type="match status" value="2"/>
</dbReference>
<dbReference type="PROSITE" id="PS50297">
    <property type="entry name" value="ANK_REP_REGION"/>
    <property type="match status" value="3"/>
</dbReference>
<keyword evidence="1" id="KW-0677">Repeat</keyword>
<dbReference type="SMART" id="SM00248">
    <property type="entry name" value="ANK"/>
    <property type="match status" value="3"/>
</dbReference>
<name>A0A2R5G9X3_9STRA</name>
<keyword evidence="5" id="KW-1185">Reference proteome</keyword>
<dbReference type="InterPro" id="IPR036770">
    <property type="entry name" value="Ankyrin_rpt-contain_sf"/>
</dbReference>
<dbReference type="EMBL" id="BEYU01000006">
    <property type="protein sequence ID" value="GBG24464.1"/>
    <property type="molecule type" value="Genomic_DNA"/>
</dbReference>
<evidence type="ECO:0000256" key="3">
    <source>
        <dbReference type="PROSITE-ProRule" id="PRU00023"/>
    </source>
</evidence>
<feature type="repeat" description="ANK" evidence="3">
    <location>
        <begin position="41"/>
        <end position="73"/>
    </location>
</feature>
<comment type="caution">
    <text evidence="4">The sequence shown here is derived from an EMBL/GenBank/DDBJ whole genome shotgun (WGS) entry which is preliminary data.</text>
</comment>
<organism evidence="4 5">
    <name type="scientific">Hondaea fermentalgiana</name>
    <dbReference type="NCBI Taxonomy" id="2315210"/>
    <lineage>
        <taxon>Eukaryota</taxon>
        <taxon>Sar</taxon>
        <taxon>Stramenopiles</taxon>
        <taxon>Bigyra</taxon>
        <taxon>Labyrinthulomycetes</taxon>
        <taxon>Thraustochytrida</taxon>
        <taxon>Thraustochytriidae</taxon>
        <taxon>Hondaea</taxon>
    </lineage>
</organism>
<dbReference type="PANTHER" id="PTHR24171:SF10">
    <property type="entry name" value="ANKYRIN REPEAT DOMAIN-CONTAINING PROTEIN 29-LIKE"/>
    <property type="match status" value="1"/>
</dbReference>
<feature type="repeat" description="ANK" evidence="3">
    <location>
        <begin position="74"/>
        <end position="106"/>
    </location>
</feature>
<dbReference type="AlphaFoldDB" id="A0A2R5G9X3"/>
<dbReference type="InterPro" id="IPR002110">
    <property type="entry name" value="Ankyrin_rpt"/>
</dbReference>
<dbReference type="OrthoDB" id="188462at2759"/>
<evidence type="ECO:0000313" key="4">
    <source>
        <dbReference type="EMBL" id="GBG24464.1"/>
    </source>
</evidence>
<dbReference type="SUPFAM" id="SSF48403">
    <property type="entry name" value="Ankyrin repeat"/>
    <property type="match status" value="1"/>
</dbReference>
<accession>A0A2R5G9X3</accession>
<proteinExistence type="predicted"/>
<dbReference type="PRINTS" id="PR01415">
    <property type="entry name" value="ANKYRIN"/>
</dbReference>
<dbReference type="Proteomes" id="UP000241890">
    <property type="component" value="Unassembled WGS sequence"/>
</dbReference>
<dbReference type="InParanoid" id="A0A2R5G9X3"/>
<keyword evidence="2 3" id="KW-0040">ANK repeat</keyword>
<reference evidence="4 5" key="1">
    <citation type="submission" date="2017-12" db="EMBL/GenBank/DDBJ databases">
        <title>Sequencing, de novo assembly and annotation of complete genome of a new Thraustochytrid species, strain FCC1311.</title>
        <authorList>
            <person name="Sedici K."/>
            <person name="Godart F."/>
            <person name="Aiese Cigliano R."/>
            <person name="Sanseverino W."/>
            <person name="Barakat M."/>
            <person name="Ortet P."/>
            <person name="Marechal E."/>
            <person name="Cagnac O."/>
            <person name="Amato A."/>
        </authorList>
    </citation>
    <scope>NUCLEOTIDE SEQUENCE [LARGE SCALE GENOMIC DNA]</scope>
</reference>
<dbReference type="Gene3D" id="1.25.40.20">
    <property type="entry name" value="Ankyrin repeat-containing domain"/>
    <property type="match status" value="1"/>
</dbReference>
<sequence length="243" mass="26174">MGNGVSDMCCRLRSAAQKGKKEECVQFLKEGAPVTCQDNLYKSTALHEACRYGHHEVACLLIKYHADVNALDCIGHTPLFSAAKGGYNSIVNLLIERGADVNIVSHKGKTALHSAMENGHKVVTLLLLEAGAKLDARDCEGRTPPQLAAQSGTLQALVTCKLVLENSQSSKTVDSIIDVGDPRIPARARVLLHAWQVAAKIGKAFPVPKTSAFEAESDEPLRAFFNSLKMNMGAVDDDSHKVI</sequence>
<evidence type="ECO:0000256" key="2">
    <source>
        <dbReference type="ARBA" id="ARBA00023043"/>
    </source>
</evidence>
<dbReference type="PANTHER" id="PTHR24171">
    <property type="entry name" value="ANKYRIN REPEAT DOMAIN-CONTAINING PROTEIN 39-RELATED"/>
    <property type="match status" value="1"/>
</dbReference>
<evidence type="ECO:0000313" key="5">
    <source>
        <dbReference type="Proteomes" id="UP000241890"/>
    </source>
</evidence>